<dbReference type="EMBL" id="CCKQ01010374">
    <property type="protein sequence ID" value="CDW81883.1"/>
    <property type="molecule type" value="Genomic_DNA"/>
</dbReference>
<dbReference type="AlphaFoldDB" id="A0A078AM34"/>
<organism evidence="1 2">
    <name type="scientific">Stylonychia lemnae</name>
    <name type="common">Ciliate</name>
    <dbReference type="NCBI Taxonomy" id="5949"/>
    <lineage>
        <taxon>Eukaryota</taxon>
        <taxon>Sar</taxon>
        <taxon>Alveolata</taxon>
        <taxon>Ciliophora</taxon>
        <taxon>Intramacronucleata</taxon>
        <taxon>Spirotrichea</taxon>
        <taxon>Stichotrichia</taxon>
        <taxon>Sporadotrichida</taxon>
        <taxon>Oxytrichidae</taxon>
        <taxon>Stylonychinae</taxon>
        <taxon>Stylonychia</taxon>
    </lineage>
</organism>
<proteinExistence type="predicted"/>
<protein>
    <submittedName>
        <fullName evidence="1">Uncharacterized protein</fullName>
    </submittedName>
</protein>
<dbReference type="InParanoid" id="A0A078AM34"/>
<accession>A0A078AM34</accession>
<evidence type="ECO:0000313" key="2">
    <source>
        <dbReference type="Proteomes" id="UP000039865"/>
    </source>
</evidence>
<dbReference type="Proteomes" id="UP000039865">
    <property type="component" value="Unassembled WGS sequence"/>
</dbReference>
<gene>
    <name evidence="1" type="primary">Contig12162.g13004</name>
    <name evidence="1" type="ORF">STYLEM_10907</name>
</gene>
<sequence>MMYQREIGATYAIPVTQLIQHSNTEKTVKDVVCTIYQEINSHYKSSNQL</sequence>
<name>A0A078AM34_STYLE</name>
<reference evidence="1 2" key="1">
    <citation type="submission" date="2014-06" db="EMBL/GenBank/DDBJ databases">
        <authorList>
            <person name="Swart Estienne"/>
        </authorList>
    </citation>
    <scope>NUCLEOTIDE SEQUENCE [LARGE SCALE GENOMIC DNA]</scope>
    <source>
        <strain evidence="1 2">130c</strain>
    </source>
</reference>
<keyword evidence="2" id="KW-1185">Reference proteome</keyword>
<evidence type="ECO:0000313" key="1">
    <source>
        <dbReference type="EMBL" id="CDW81883.1"/>
    </source>
</evidence>